<organism evidence="1 2">
    <name type="scientific">Liparis tanakae</name>
    <name type="common">Tanaka's snailfish</name>
    <dbReference type="NCBI Taxonomy" id="230148"/>
    <lineage>
        <taxon>Eukaryota</taxon>
        <taxon>Metazoa</taxon>
        <taxon>Chordata</taxon>
        <taxon>Craniata</taxon>
        <taxon>Vertebrata</taxon>
        <taxon>Euteleostomi</taxon>
        <taxon>Actinopterygii</taxon>
        <taxon>Neopterygii</taxon>
        <taxon>Teleostei</taxon>
        <taxon>Neoteleostei</taxon>
        <taxon>Acanthomorphata</taxon>
        <taxon>Eupercaria</taxon>
        <taxon>Perciformes</taxon>
        <taxon>Cottioidei</taxon>
        <taxon>Cottales</taxon>
        <taxon>Liparidae</taxon>
        <taxon>Liparis</taxon>
    </lineage>
</organism>
<gene>
    <name evidence="1" type="ORF">EYF80_031299</name>
</gene>
<accession>A0A4Z2GY96</accession>
<dbReference type="Proteomes" id="UP000314294">
    <property type="component" value="Unassembled WGS sequence"/>
</dbReference>
<evidence type="ECO:0000313" key="1">
    <source>
        <dbReference type="EMBL" id="TNN58496.1"/>
    </source>
</evidence>
<dbReference type="AlphaFoldDB" id="A0A4Z2GY96"/>
<evidence type="ECO:0000313" key="2">
    <source>
        <dbReference type="Proteomes" id="UP000314294"/>
    </source>
</evidence>
<name>A0A4Z2GY96_9TELE</name>
<protein>
    <submittedName>
        <fullName evidence="1">Uncharacterized protein</fullName>
    </submittedName>
</protein>
<sequence length="80" mass="8919">MFYCCVCGSLSKPGAHVLHAEPLYCLQQGWHKIGTQRAERSAERGMAPLPCDCTECNSHITLENTVWSGRSLHRAHTHAQ</sequence>
<dbReference type="EMBL" id="SRLO01000377">
    <property type="protein sequence ID" value="TNN58496.1"/>
    <property type="molecule type" value="Genomic_DNA"/>
</dbReference>
<proteinExistence type="predicted"/>
<comment type="caution">
    <text evidence="1">The sequence shown here is derived from an EMBL/GenBank/DDBJ whole genome shotgun (WGS) entry which is preliminary data.</text>
</comment>
<reference evidence="1 2" key="1">
    <citation type="submission" date="2019-03" db="EMBL/GenBank/DDBJ databases">
        <title>First draft genome of Liparis tanakae, snailfish: a comprehensive survey of snailfish specific genes.</title>
        <authorList>
            <person name="Kim W."/>
            <person name="Song I."/>
            <person name="Jeong J.-H."/>
            <person name="Kim D."/>
            <person name="Kim S."/>
            <person name="Ryu S."/>
            <person name="Song J.Y."/>
            <person name="Lee S.K."/>
        </authorList>
    </citation>
    <scope>NUCLEOTIDE SEQUENCE [LARGE SCALE GENOMIC DNA]</scope>
    <source>
        <tissue evidence="1">Muscle</tissue>
    </source>
</reference>
<keyword evidence="2" id="KW-1185">Reference proteome</keyword>